<reference evidence="1" key="1">
    <citation type="submission" date="2021-04" db="EMBL/GenBank/DDBJ databases">
        <title>Genomes of microviruses identified in yellow-bellied marmot fecal samples.</title>
        <authorList>
            <person name="Varsani A."/>
            <person name="Kraberger S."/>
            <person name="Chatterjee A."/>
            <person name="Richet C."/>
            <person name="Fontenele R.S."/>
            <person name="Schmidlin K."/>
            <person name="Blumstein D.T."/>
        </authorList>
    </citation>
    <scope>NUCLEOTIDE SEQUENCE</scope>
    <source>
        <strain evidence="1">Mar43</strain>
    </source>
</reference>
<accession>A0A8F5MKC4</accession>
<dbReference type="EMBL" id="MZ089789">
    <property type="protein sequence ID" value="QXN75215.1"/>
    <property type="molecule type" value="Genomic_DNA"/>
</dbReference>
<evidence type="ECO:0000313" key="1">
    <source>
        <dbReference type="EMBL" id="QXN75215.1"/>
    </source>
</evidence>
<sequence length="102" mass="11011">MTITLIMFSTIRRYFCCDRSCSSAPVAVQNLSISPSEIAELTARGISSSAANAGLTFVEGTNNPVLPLEQTRGIDVADIWNASKDAAANLVRAHKKDKEYYG</sequence>
<proteinExistence type="predicted"/>
<protein>
    <submittedName>
        <fullName evidence="1">Uncharacterized protein</fullName>
    </submittedName>
</protein>
<organism evidence="1">
    <name type="scientific">Microvirus mar43</name>
    <dbReference type="NCBI Taxonomy" id="2851178"/>
    <lineage>
        <taxon>Viruses</taxon>
        <taxon>Monodnaviria</taxon>
        <taxon>Sangervirae</taxon>
        <taxon>Phixviricota</taxon>
        <taxon>Malgrandaviricetes</taxon>
        <taxon>Petitvirales</taxon>
        <taxon>Microviridae</taxon>
    </lineage>
</organism>
<name>A0A8F5MKC4_9VIRU</name>